<proteinExistence type="predicted"/>
<gene>
    <name evidence="1" type="ORF">F2Q69_00038778</name>
</gene>
<dbReference type="AlphaFoldDB" id="A0A8S9STG7"/>
<protein>
    <submittedName>
        <fullName evidence="1">Uncharacterized protein</fullName>
    </submittedName>
</protein>
<reference evidence="1" key="1">
    <citation type="submission" date="2019-12" db="EMBL/GenBank/DDBJ databases">
        <title>Genome sequencing and annotation of Brassica cretica.</title>
        <authorList>
            <person name="Studholme D.J."/>
            <person name="Sarris P."/>
        </authorList>
    </citation>
    <scope>NUCLEOTIDE SEQUENCE</scope>
    <source>
        <strain evidence="1">PFS-109/04</strain>
        <tissue evidence="1">Leaf</tissue>
    </source>
</reference>
<sequence>MIFRRSWHAACLCEVKNVVAWFMWRQVMWHERVNVVVRITWRQRDRIELLLCSIHIGGFLSKGSCDPTLLNNIVKQHEQVYTVAWRNLIDPSDVSADTTRHLCRPDQRDALLHLRLEIFLISSHLP</sequence>
<organism evidence="1 2">
    <name type="scientific">Brassica cretica</name>
    <name type="common">Mustard</name>
    <dbReference type="NCBI Taxonomy" id="69181"/>
    <lineage>
        <taxon>Eukaryota</taxon>
        <taxon>Viridiplantae</taxon>
        <taxon>Streptophyta</taxon>
        <taxon>Embryophyta</taxon>
        <taxon>Tracheophyta</taxon>
        <taxon>Spermatophyta</taxon>
        <taxon>Magnoliopsida</taxon>
        <taxon>eudicotyledons</taxon>
        <taxon>Gunneridae</taxon>
        <taxon>Pentapetalae</taxon>
        <taxon>rosids</taxon>
        <taxon>malvids</taxon>
        <taxon>Brassicales</taxon>
        <taxon>Brassicaceae</taxon>
        <taxon>Brassiceae</taxon>
        <taxon>Brassica</taxon>
    </lineage>
</organism>
<accession>A0A8S9STG7</accession>
<name>A0A8S9STG7_BRACR</name>
<comment type="caution">
    <text evidence="1">The sequence shown here is derived from an EMBL/GenBank/DDBJ whole genome shotgun (WGS) entry which is preliminary data.</text>
</comment>
<dbReference type="EMBL" id="QGKX02000004">
    <property type="protein sequence ID" value="KAF3604158.1"/>
    <property type="molecule type" value="Genomic_DNA"/>
</dbReference>
<evidence type="ECO:0000313" key="2">
    <source>
        <dbReference type="Proteomes" id="UP000712600"/>
    </source>
</evidence>
<dbReference type="Proteomes" id="UP000712600">
    <property type="component" value="Unassembled WGS sequence"/>
</dbReference>
<evidence type="ECO:0000313" key="1">
    <source>
        <dbReference type="EMBL" id="KAF3604158.1"/>
    </source>
</evidence>